<name>A0A9D5CBH9_9LILI</name>
<proteinExistence type="predicted"/>
<evidence type="ECO:0000313" key="3">
    <source>
        <dbReference type="Proteomes" id="UP001085076"/>
    </source>
</evidence>
<protein>
    <submittedName>
        <fullName evidence="2">Uncharacterized protein</fullName>
    </submittedName>
</protein>
<comment type="caution">
    <text evidence="2">The sequence shown here is derived from an EMBL/GenBank/DDBJ whole genome shotgun (WGS) entry which is preliminary data.</text>
</comment>
<gene>
    <name evidence="2" type="ORF">J5N97_022587</name>
</gene>
<feature type="region of interest" description="Disordered" evidence="1">
    <location>
        <begin position="1"/>
        <end position="36"/>
    </location>
</feature>
<keyword evidence="3" id="KW-1185">Reference proteome</keyword>
<reference evidence="2" key="2">
    <citation type="journal article" date="2022" name="Hortic Res">
        <title>The genome of Dioscorea zingiberensis sheds light on the biosynthesis, origin and evolution of the medicinally important diosgenin saponins.</title>
        <authorList>
            <person name="Li Y."/>
            <person name="Tan C."/>
            <person name="Li Z."/>
            <person name="Guo J."/>
            <person name="Li S."/>
            <person name="Chen X."/>
            <person name="Wang C."/>
            <person name="Dai X."/>
            <person name="Yang H."/>
            <person name="Song W."/>
            <person name="Hou L."/>
            <person name="Xu J."/>
            <person name="Tong Z."/>
            <person name="Xu A."/>
            <person name="Yuan X."/>
            <person name="Wang W."/>
            <person name="Yang Q."/>
            <person name="Chen L."/>
            <person name="Sun Z."/>
            <person name="Wang K."/>
            <person name="Pan B."/>
            <person name="Chen J."/>
            <person name="Bao Y."/>
            <person name="Liu F."/>
            <person name="Qi X."/>
            <person name="Gang D.R."/>
            <person name="Wen J."/>
            <person name="Li J."/>
        </authorList>
    </citation>
    <scope>NUCLEOTIDE SEQUENCE</scope>
    <source>
        <strain evidence="2">Dzin_1.0</strain>
    </source>
</reference>
<dbReference type="AlphaFoldDB" id="A0A9D5CBH9"/>
<organism evidence="2 3">
    <name type="scientific">Dioscorea zingiberensis</name>
    <dbReference type="NCBI Taxonomy" id="325984"/>
    <lineage>
        <taxon>Eukaryota</taxon>
        <taxon>Viridiplantae</taxon>
        <taxon>Streptophyta</taxon>
        <taxon>Embryophyta</taxon>
        <taxon>Tracheophyta</taxon>
        <taxon>Spermatophyta</taxon>
        <taxon>Magnoliopsida</taxon>
        <taxon>Liliopsida</taxon>
        <taxon>Dioscoreales</taxon>
        <taxon>Dioscoreaceae</taxon>
        <taxon>Dioscorea</taxon>
    </lineage>
</organism>
<evidence type="ECO:0000256" key="1">
    <source>
        <dbReference type="SAM" id="MobiDB-lite"/>
    </source>
</evidence>
<dbReference type="Proteomes" id="UP001085076">
    <property type="component" value="Miscellaneous, Linkage group lg06"/>
</dbReference>
<evidence type="ECO:0000313" key="2">
    <source>
        <dbReference type="EMBL" id="KAJ0969710.1"/>
    </source>
</evidence>
<accession>A0A9D5CBH9</accession>
<reference evidence="2" key="1">
    <citation type="submission" date="2021-03" db="EMBL/GenBank/DDBJ databases">
        <authorList>
            <person name="Li Z."/>
            <person name="Yang C."/>
        </authorList>
    </citation>
    <scope>NUCLEOTIDE SEQUENCE</scope>
    <source>
        <strain evidence="2">Dzin_1.0</strain>
        <tissue evidence="2">Leaf</tissue>
    </source>
</reference>
<dbReference type="EMBL" id="JAGGNH010000006">
    <property type="protein sequence ID" value="KAJ0969710.1"/>
    <property type="molecule type" value="Genomic_DNA"/>
</dbReference>
<sequence>MPPAPISATNTLPVRSRLLSPESTAALPSPISSTSYRRVSDLHPHVASLQQHRASLHQQTPLLKSLCSSSAATTLTAAPPVCSSASATEMIAISNRDRHQQQR</sequence>